<organism evidence="12 13">
    <name type="scientific">Methanolapillus millepedarum</name>
    <dbReference type="NCBI Taxonomy" id="3028296"/>
    <lineage>
        <taxon>Archaea</taxon>
        <taxon>Methanobacteriati</taxon>
        <taxon>Methanobacteriota</taxon>
        <taxon>Stenosarchaea group</taxon>
        <taxon>Methanomicrobia</taxon>
        <taxon>Methanosarcinales</taxon>
        <taxon>Methanosarcinaceae</taxon>
        <taxon>Methanolapillus</taxon>
    </lineage>
</organism>
<evidence type="ECO:0000256" key="2">
    <source>
        <dbReference type="ARBA" id="ARBA00005312"/>
    </source>
</evidence>
<evidence type="ECO:0000256" key="4">
    <source>
        <dbReference type="ARBA" id="ARBA00022598"/>
    </source>
</evidence>
<dbReference type="GO" id="GO:0006422">
    <property type="term" value="P:aspartyl-tRNA aminoacylation"/>
    <property type="evidence" value="ECO:0007669"/>
    <property type="project" value="UniProtKB-UniRule"/>
</dbReference>
<feature type="region of interest" description="Aspartate" evidence="10">
    <location>
        <begin position="197"/>
        <end position="200"/>
    </location>
</feature>
<proteinExistence type="inferred from homology"/>
<dbReference type="PRINTS" id="PR01042">
    <property type="entry name" value="TRNASYNTHASP"/>
</dbReference>
<evidence type="ECO:0000256" key="6">
    <source>
        <dbReference type="ARBA" id="ARBA00022840"/>
    </source>
</evidence>
<feature type="binding site" evidence="10">
    <location>
        <position position="372"/>
    </location>
    <ligand>
        <name>Mg(2+)</name>
        <dbReference type="ChEBI" id="CHEBI:18420"/>
        <label>2</label>
    </ligand>
</feature>
<keyword evidence="5 10" id="KW-0547">Nucleotide-binding</keyword>
<dbReference type="NCBIfam" id="NF003483">
    <property type="entry name" value="PRK05159.1"/>
    <property type="match status" value="1"/>
</dbReference>
<gene>
    <name evidence="12" type="primary">aspS2</name>
    <name evidence="10" type="synonym">aspS</name>
    <name evidence="12" type="ORF">MsAc7_07880</name>
</gene>
<feature type="binding site" evidence="10">
    <location>
        <begin position="227"/>
        <end position="229"/>
    </location>
    <ligand>
        <name>ATP</name>
        <dbReference type="ChEBI" id="CHEBI:30616"/>
    </ligand>
</feature>
<dbReference type="HAMAP" id="MF_02075">
    <property type="entry name" value="Asp_tRNA_synth_type2"/>
    <property type="match status" value="1"/>
</dbReference>
<comment type="caution">
    <text evidence="10">Lacks conserved residue(s) required for the propagation of feature annotation.</text>
</comment>
<evidence type="ECO:0000256" key="5">
    <source>
        <dbReference type="ARBA" id="ARBA00022741"/>
    </source>
</evidence>
<dbReference type="GO" id="GO:0000287">
    <property type="term" value="F:magnesium ion binding"/>
    <property type="evidence" value="ECO:0007669"/>
    <property type="project" value="UniProtKB-UniRule"/>
</dbReference>
<feature type="binding site" evidence="10">
    <location>
        <position position="219"/>
    </location>
    <ligand>
        <name>L-aspartate</name>
        <dbReference type="ChEBI" id="CHEBI:29991"/>
    </ligand>
</feature>
<dbReference type="CDD" id="cd00776">
    <property type="entry name" value="AsxRS_core"/>
    <property type="match status" value="1"/>
</dbReference>
<dbReference type="CDD" id="cd04316">
    <property type="entry name" value="ND_PkAspRS_like_N"/>
    <property type="match status" value="1"/>
</dbReference>
<dbReference type="Pfam" id="PF00152">
    <property type="entry name" value="tRNA-synt_2"/>
    <property type="match status" value="1"/>
</dbReference>
<keyword evidence="8 10" id="KW-0648">Protein biosynthesis</keyword>
<reference evidence="12 13" key="1">
    <citation type="submission" date="2023-07" db="EMBL/GenBank/DDBJ databases">
        <title>Closed genoem sequence of Methanosarcinaceae archaeon Ac7.</title>
        <authorList>
            <person name="Poehlein A."/>
            <person name="Protasov E."/>
            <person name="Platt K."/>
            <person name="Reeh H."/>
            <person name="Daniel R."/>
            <person name="Brune A."/>
        </authorList>
    </citation>
    <scope>NUCLEOTIDE SEQUENCE [LARGE SCALE GENOMIC DNA]</scope>
    <source>
        <strain evidence="12 13">Ac7</strain>
    </source>
</reference>
<dbReference type="InterPro" id="IPR002312">
    <property type="entry name" value="Asp/Asn-tRNA-synth_IIb"/>
</dbReference>
<dbReference type="EMBL" id="CP131060">
    <property type="protein sequence ID" value="WNY25242.1"/>
    <property type="molecule type" value="Genomic_DNA"/>
</dbReference>
<dbReference type="GO" id="GO:0005524">
    <property type="term" value="F:ATP binding"/>
    <property type="evidence" value="ECO:0007669"/>
    <property type="project" value="UniProtKB-UniRule"/>
</dbReference>
<sequence>MSLQNLRTHFVSEINPATDDGKAVVLSGWVHEIRDLGGICFVVLRDRSGRAQITMVKKKTDAELLDTAKRQSRESVISVTGIVKAEPKAPNGYEIIPSTITLINESASPLPMDTTGKVDAELDTRLDNRFIDLRREESTAIFLIRNQVQKSIREFLYENKFMETSTPKIVAAATEGGTDLFPISYFDREAFLNQSPQLFKQMLMASGFDRVFEIGPIFRAEEHDTRKHLNEATSIDIEMSFADHEDVMEILEKMIVRVYEDVSEKCSKSLEILGVTLKIPKLPFKKYTYENVLDIINNEIPEIETKMQFGDDIGTQAEHLFGEYVFNKTGESHYFITAWPTKTKPFYAMPNADRPEISNSFDMMHRTMELSSGAQRAHLYDVLCNQIRSKGLNVDSFEFYLKPFQFGMPPHGGFGVGCERLVMTMLELDNVREAVLFPRDRKRLSP</sequence>
<comment type="subunit">
    <text evidence="10">Homodimer.</text>
</comment>
<dbReference type="Pfam" id="PF01336">
    <property type="entry name" value="tRNA_anti-codon"/>
    <property type="match status" value="1"/>
</dbReference>
<accession>A0AA96V2F7</accession>
<dbReference type="GO" id="GO:0004815">
    <property type="term" value="F:aspartate-tRNA ligase activity"/>
    <property type="evidence" value="ECO:0007669"/>
    <property type="project" value="UniProtKB-UniRule"/>
</dbReference>
<dbReference type="NCBIfam" id="TIGR00458">
    <property type="entry name" value="aspS_nondisc"/>
    <property type="match status" value="1"/>
</dbReference>
<evidence type="ECO:0000256" key="9">
    <source>
        <dbReference type="ARBA" id="ARBA00023146"/>
    </source>
</evidence>
<dbReference type="InterPro" id="IPR004365">
    <property type="entry name" value="NA-bd_OB_tRNA"/>
</dbReference>
<dbReference type="FunFam" id="3.30.930.10:FF:000038">
    <property type="entry name" value="Aspartate--tRNA ligase"/>
    <property type="match status" value="1"/>
</dbReference>
<keyword evidence="6 10" id="KW-0067">ATP-binding</keyword>
<evidence type="ECO:0000313" key="13">
    <source>
        <dbReference type="Proteomes" id="UP001303587"/>
    </source>
</evidence>
<dbReference type="Proteomes" id="UP001303587">
    <property type="component" value="Chromosome"/>
</dbReference>
<dbReference type="Gene3D" id="2.40.50.140">
    <property type="entry name" value="Nucleic acid-binding proteins"/>
    <property type="match status" value="1"/>
</dbReference>
<comment type="subcellular location">
    <subcellularLocation>
        <location evidence="1 10">Cytoplasm</location>
    </subcellularLocation>
</comment>
<dbReference type="PANTHER" id="PTHR43450:SF1">
    <property type="entry name" value="ASPARTATE--TRNA LIGASE, CYTOPLASMIC"/>
    <property type="match status" value="1"/>
</dbReference>
<dbReference type="GO" id="GO:0005829">
    <property type="term" value="C:cytosol"/>
    <property type="evidence" value="ECO:0007669"/>
    <property type="project" value="TreeGrafter"/>
</dbReference>
<feature type="site" description="Important for tRNA non-discrimination" evidence="10">
    <location>
        <position position="90"/>
    </location>
</feature>
<dbReference type="SUPFAM" id="SSF50249">
    <property type="entry name" value="Nucleic acid-binding proteins"/>
    <property type="match status" value="1"/>
</dbReference>
<keyword evidence="4 10" id="KW-0436">Ligase</keyword>
<keyword evidence="9 10" id="KW-0030">Aminoacyl-tRNA synthetase</keyword>
<protein>
    <recommendedName>
        <fullName evidence="10">Aspartate--tRNA(Asp/Asn) ligase</fullName>
        <ecNumber evidence="10">6.1.1.23</ecNumber>
    </recommendedName>
    <alternativeName>
        <fullName evidence="10">Aspartyl-tRNA synthetase</fullName>
        <shortName evidence="10">AspRS</shortName>
    </alternativeName>
    <alternativeName>
        <fullName evidence="10">Non-discriminating aspartyl-tRNA synthetase</fullName>
        <shortName evidence="10">ND-AspRS</shortName>
    </alternativeName>
</protein>
<dbReference type="InterPro" id="IPR006195">
    <property type="entry name" value="aa-tRNA-synth_II"/>
</dbReference>
<keyword evidence="10" id="KW-0479">Metal-binding</keyword>
<dbReference type="GO" id="GO:0050560">
    <property type="term" value="F:aspartate-tRNA(Asn) ligase activity"/>
    <property type="evidence" value="ECO:0007669"/>
    <property type="project" value="UniProtKB-EC"/>
</dbReference>
<feature type="binding site" evidence="10">
    <location>
        <position position="369"/>
    </location>
    <ligand>
        <name>ATP</name>
        <dbReference type="ChEBI" id="CHEBI:30616"/>
    </ligand>
</feature>
<feature type="binding site" evidence="10">
    <location>
        <begin position="219"/>
        <end position="221"/>
    </location>
    <ligand>
        <name>ATP</name>
        <dbReference type="ChEBI" id="CHEBI:30616"/>
    </ligand>
</feature>
<dbReference type="GeneID" id="89229901"/>
<comment type="cofactor">
    <cofactor evidence="10">
        <name>Mg(2+)</name>
        <dbReference type="ChEBI" id="CHEBI:18420"/>
    </cofactor>
    <text evidence="10">Binds 3 Mg(2+) cations per subunit. The strongest magnesium site (Mg1) is bound to the beta- and gamma-phosphates of ATP and four water molecules complete its coordination sphere.</text>
</comment>
<name>A0AA96V2F7_9EURY</name>
<feature type="binding site" evidence="10">
    <location>
        <begin position="417"/>
        <end position="420"/>
    </location>
    <ligand>
        <name>ATP</name>
        <dbReference type="ChEBI" id="CHEBI:30616"/>
    </ligand>
</feature>
<feature type="binding site" evidence="10">
    <location>
        <position position="369"/>
    </location>
    <ligand>
        <name>Mg(2+)</name>
        <dbReference type="ChEBI" id="CHEBI:18420"/>
        <label>2</label>
    </ligand>
</feature>
<evidence type="ECO:0000256" key="8">
    <source>
        <dbReference type="ARBA" id="ARBA00022917"/>
    </source>
</evidence>
<dbReference type="RefSeq" id="WP_338103279.1">
    <property type="nucleotide sequence ID" value="NZ_CP131060.1"/>
</dbReference>
<feature type="binding site" evidence="10">
    <location>
        <position position="372"/>
    </location>
    <ligand>
        <name>L-aspartate</name>
        <dbReference type="ChEBI" id="CHEBI:29991"/>
    </ligand>
</feature>
<dbReference type="InterPro" id="IPR004364">
    <property type="entry name" value="Aa-tRNA-synt_II"/>
</dbReference>
<keyword evidence="13" id="KW-1185">Reference proteome</keyword>
<evidence type="ECO:0000256" key="10">
    <source>
        <dbReference type="HAMAP-Rule" id="MF_02075"/>
    </source>
</evidence>
<feature type="binding site" evidence="10">
    <location>
        <position position="175"/>
    </location>
    <ligand>
        <name>L-aspartate</name>
        <dbReference type="ChEBI" id="CHEBI:29991"/>
    </ligand>
</feature>
<dbReference type="InterPro" id="IPR012340">
    <property type="entry name" value="NA-bd_OB-fold"/>
</dbReference>
<keyword evidence="3 10" id="KW-0963">Cytoplasm</keyword>
<dbReference type="PANTHER" id="PTHR43450">
    <property type="entry name" value="ASPARTYL-TRNA SYNTHETASE"/>
    <property type="match status" value="1"/>
</dbReference>
<dbReference type="Gene3D" id="3.30.930.10">
    <property type="entry name" value="Bira Bifunctional Protein, Domain 2"/>
    <property type="match status" value="1"/>
</dbReference>
<dbReference type="PROSITE" id="PS50862">
    <property type="entry name" value="AA_TRNA_LIGASE_II"/>
    <property type="match status" value="1"/>
</dbReference>
<dbReference type="SUPFAM" id="SSF55681">
    <property type="entry name" value="Class II aaRS and biotin synthetases"/>
    <property type="match status" value="1"/>
</dbReference>
<evidence type="ECO:0000256" key="1">
    <source>
        <dbReference type="ARBA" id="ARBA00004496"/>
    </source>
</evidence>
<comment type="similarity">
    <text evidence="2 10">Belongs to the class-II aminoacyl-tRNA synthetase family. Type 2 subfamily.</text>
</comment>
<evidence type="ECO:0000259" key="11">
    <source>
        <dbReference type="PROSITE" id="PS50862"/>
    </source>
</evidence>
<dbReference type="InterPro" id="IPR045864">
    <property type="entry name" value="aa-tRNA-synth_II/BPL/LPL"/>
</dbReference>
<feature type="binding site" evidence="10">
    <location>
        <position position="376"/>
    </location>
    <ligand>
        <name>L-aspartate</name>
        <dbReference type="ChEBI" id="CHEBI:29991"/>
    </ligand>
</feature>
<evidence type="ECO:0000313" key="12">
    <source>
        <dbReference type="EMBL" id="WNY25242.1"/>
    </source>
</evidence>
<dbReference type="AlphaFoldDB" id="A0AA96V2F7"/>
<dbReference type="GO" id="GO:0017101">
    <property type="term" value="C:aminoacyl-tRNA synthetase multienzyme complex"/>
    <property type="evidence" value="ECO:0007669"/>
    <property type="project" value="TreeGrafter"/>
</dbReference>
<dbReference type="InterPro" id="IPR004523">
    <property type="entry name" value="Asp-tRNA_synthase_2"/>
</dbReference>
<evidence type="ECO:0000256" key="7">
    <source>
        <dbReference type="ARBA" id="ARBA00022842"/>
    </source>
</evidence>
<comment type="catalytic activity">
    <reaction evidence="10">
        <text>tRNA(Asx) + L-aspartate + ATP = L-aspartyl-tRNA(Asx) + AMP + diphosphate</text>
        <dbReference type="Rhea" id="RHEA:18349"/>
        <dbReference type="Rhea" id="RHEA-COMP:9710"/>
        <dbReference type="Rhea" id="RHEA-COMP:9711"/>
        <dbReference type="ChEBI" id="CHEBI:29991"/>
        <dbReference type="ChEBI" id="CHEBI:30616"/>
        <dbReference type="ChEBI" id="CHEBI:33019"/>
        <dbReference type="ChEBI" id="CHEBI:78442"/>
        <dbReference type="ChEBI" id="CHEBI:78516"/>
        <dbReference type="ChEBI" id="CHEBI:456215"/>
        <dbReference type="EC" id="6.1.1.23"/>
    </reaction>
</comment>
<evidence type="ECO:0000256" key="3">
    <source>
        <dbReference type="ARBA" id="ARBA00022490"/>
    </source>
</evidence>
<dbReference type="EC" id="6.1.1.23" evidence="10"/>
<keyword evidence="7 10" id="KW-0460">Magnesium</keyword>
<feature type="binding site" evidence="10">
    <location>
        <position position="369"/>
    </location>
    <ligand>
        <name>Mg(2+)</name>
        <dbReference type="ChEBI" id="CHEBI:18420"/>
        <label>3</label>
    </ligand>
</feature>
<feature type="domain" description="Aminoacyl-transfer RNA synthetases class-II family profile" evidence="11">
    <location>
        <begin position="142"/>
        <end position="446"/>
    </location>
</feature>
<dbReference type="GO" id="GO:0003723">
    <property type="term" value="F:RNA binding"/>
    <property type="evidence" value="ECO:0007669"/>
    <property type="project" value="TreeGrafter"/>
</dbReference>
<comment type="function">
    <text evidence="10">Aspartyl-tRNA synthetase with relaxed tRNA specificity since it is able to aspartylate not only its cognate tRNA(Asp) but also tRNA(Asn). Reaction proceeds in two steps: L-aspartate is first activated by ATP to form Asp-AMP and then transferred to the acceptor end of tRNA(Asp/Asn).</text>
</comment>